<feature type="signal peptide" evidence="1">
    <location>
        <begin position="1"/>
        <end position="25"/>
    </location>
</feature>
<comment type="caution">
    <text evidence="2">The sequence shown here is derived from an EMBL/GenBank/DDBJ whole genome shotgun (WGS) entry which is preliminary data.</text>
</comment>
<gene>
    <name evidence="2" type="ORF">GTQ48_09195</name>
</gene>
<evidence type="ECO:0000313" key="3">
    <source>
        <dbReference type="Proteomes" id="UP000471381"/>
    </source>
</evidence>
<organism evidence="2 3">
    <name type="scientific">Alteromonas genovensis</name>
    <dbReference type="NCBI Taxonomy" id="471225"/>
    <lineage>
        <taxon>Bacteria</taxon>
        <taxon>Pseudomonadati</taxon>
        <taxon>Pseudomonadota</taxon>
        <taxon>Gammaproteobacteria</taxon>
        <taxon>Alteromonadales</taxon>
        <taxon>Alteromonadaceae</taxon>
        <taxon>Alteromonas/Salinimonas group</taxon>
        <taxon>Alteromonas</taxon>
    </lineage>
</organism>
<keyword evidence="1" id="KW-0732">Signal</keyword>
<feature type="chain" id="PRO_5027094479" evidence="1">
    <location>
        <begin position="26"/>
        <end position="131"/>
    </location>
</feature>
<evidence type="ECO:0000256" key="1">
    <source>
        <dbReference type="SAM" id="SignalP"/>
    </source>
</evidence>
<sequence length="131" mass="14200">MKNSTIYMVGALLSTGFLFSSAASAYTEERLISICRHAATDDGHGLRRDVKKMMVGTKIVSKTYSAIANGLICNGLSVVDFAEKYGAVGTLSVLKRHHRPTRRGVVEIRDTIASVNTAPPKEIRVAFESAK</sequence>
<protein>
    <submittedName>
        <fullName evidence="2">DUF3718 domain-containing protein</fullName>
    </submittedName>
</protein>
<keyword evidence="3" id="KW-1185">Reference proteome</keyword>
<dbReference type="AlphaFoldDB" id="A0A6N9TEF1"/>
<evidence type="ECO:0000313" key="2">
    <source>
        <dbReference type="EMBL" id="NDW15694.1"/>
    </source>
</evidence>
<proteinExistence type="predicted"/>
<name>A0A6N9TEF1_9ALTE</name>
<reference evidence="2 3" key="1">
    <citation type="submission" date="2020-01" db="EMBL/GenBank/DDBJ databases">
        <title>Genomes of bacteria type strains.</title>
        <authorList>
            <person name="Chen J."/>
            <person name="Zhu S."/>
            <person name="Yang J."/>
        </authorList>
    </citation>
    <scope>NUCLEOTIDE SEQUENCE [LARGE SCALE GENOMIC DNA]</scope>
    <source>
        <strain evidence="2 3">LMG 24078</strain>
    </source>
</reference>
<dbReference type="RefSeq" id="WP_163106406.1">
    <property type="nucleotide sequence ID" value="NZ_JAAAWO010000005.1"/>
</dbReference>
<dbReference type="Proteomes" id="UP000471381">
    <property type="component" value="Unassembled WGS sequence"/>
</dbReference>
<dbReference type="EMBL" id="JAAAWO010000005">
    <property type="protein sequence ID" value="NDW15694.1"/>
    <property type="molecule type" value="Genomic_DNA"/>
</dbReference>
<accession>A0A6N9TEF1</accession>